<feature type="repeat" description="Solcar" evidence="18">
    <location>
        <begin position="376"/>
        <end position="459"/>
    </location>
</feature>
<keyword evidence="24" id="KW-1185">Reference proteome</keyword>
<evidence type="ECO:0000313" key="24">
    <source>
        <dbReference type="Proteomes" id="UP001642720"/>
    </source>
</evidence>
<evidence type="ECO:0000256" key="7">
    <source>
        <dbReference type="ARBA" id="ARBA00022741"/>
    </source>
</evidence>
<feature type="repeat" description="Solcar" evidence="18">
    <location>
        <begin position="291"/>
        <end position="367"/>
    </location>
</feature>
<dbReference type="InterPro" id="IPR023395">
    <property type="entry name" value="MCP_dom_sf"/>
</dbReference>
<feature type="transmembrane region" description="Helical" evidence="20">
    <location>
        <begin position="337"/>
        <end position="359"/>
    </location>
</feature>
<dbReference type="EMBL" id="PPTA01000001">
    <property type="protein sequence ID" value="TFB07429.1"/>
    <property type="molecule type" value="Genomic_DNA"/>
</dbReference>
<dbReference type="PROSITE" id="PS50920">
    <property type="entry name" value="SOLCAR"/>
    <property type="match status" value="3"/>
</dbReference>
<keyword evidence="9" id="KW-0496">Mitochondrion</keyword>
<evidence type="ECO:0000256" key="2">
    <source>
        <dbReference type="ARBA" id="ARBA00004141"/>
    </source>
</evidence>
<keyword evidence="17" id="KW-0539">Nucleus</keyword>
<dbReference type="Gene3D" id="3.40.50.10810">
    <property type="entry name" value="Tandem AAA-ATPase domain"/>
    <property type="match status" value="1"/>
</dbReference>
<organism evidence="23 24">
    <name type="scientific">Trichoderma ghanense</name>
    <dbReference type="NCBI Taxonomy" id="65468"/>
    <lineage>
        <taxon>Eukaryota</taxon>
        <taxon>Fungi</taxon>
        <taxon>Dikarya</taxon>
        <taxon>Ascomycota</taxon>
        <taxon>Pezizomycotina</taxon>
        <taxon>Sordariomycetes</taxon>
        <taxon>Hypocreomycetidae</taxon>
        <taxon>Hypocreales</taxon>
        <taxon>Hypocreaceae</taxon>
        <taxon>Trichoderma</taxon>
    </lineage>
</organism>
<evidence type="ECO:0000256" key="11">
    <source>
        <dbReference type="ARBA" id="ARBA00022806"/>
    </source>
</evidence>
<dbReference type="PROSITE" id="PS51192">
    <property type="entry name" value="HELICASE_ATP_BIND_1"/>
    <property type="match status" value="1"/>
</dbReference>
<evidence type="ECO:0000256" key="18">
    <source>
        <dbReference type="PROSITE-ProRule" id="PRU00282"/>
    </source>
</evidence>
<evidence type="ECO:0000256" key="12">
    <source>
        <dbReference type="ARBA" id="ARBA00022840"/>
    </source>
</evidence>
<evidence type="ECO:0000313" key="23">
    <source>
        <dbReference type="EMBL" id="TFB07429.1"/>
    </source>
</evidence>
<dbReference type="SMART" id="SM00487">
    <property type="entry name" value="DEXDc"/>
    <property type="match status" value="1"/>
</dbReference>
<evidence type="ECO:0000259" key="22">
    <source>
        <dbReference type="PROSITE" id="PS51194"/>
    </source>
</evidence>
<feature type="region of interest" description="Disordered" evidence="19">
    <location>
        <begin position="597"/>
        <end position="649"/>
    </location>
</feature>
<dbReference type="InterPro" id="IPR018108">
    <property type="entry name" value="MCP_transmembrane"/>
</dbReference>
<dbReference type="CDD" id="cd07722">
    <property type="entry name" value="LACTB2-like_MBL-fold"/>
    <property type="match status" value="1"/>
</dbReference>
<feature type="domain" description="Helicase ATP-binding" evidence="21">
    <location>
        <begin position="814"/>
        <end position="992"/>
    </location>
</feature>
<evidence type="ECO:0000256" key="14">
    <source>
        <dbReference type="ARBA" id="ARBA00023125"/>
    </source>
</evidence>
<dbReference type="SUPFAM" id="SSF56281">
    <property type="entry name" value="Metallo-hydrolase/oxidoreductase"/>
    <property type="match status" value="1"/>
</dbReference>
<evidence type="ECO:0000259" key="21">
    <source>
        <dbReference type="PROSITE" id="PS51192"/>
    </source>
</evidence>
<proteinExistence type="inferred from homology"/>
<dbReference type="GeneID" id="300571940"/>
<dbReference type="Gene3D" id="3.60.15.10">
    <property type="entry name" value="Ribonuclease Z/Hydroxyacylglutathione hydrolase-like"/>
    <property type="match status" value="1"/>
</dbReference>
<keyword evidence="11" id="KW-0347">Helicase</keyword>
<dbReference type="InterPro" id="IPR036866">
    <property type="entry name" value="RibonucZ/Hydroxyglut_hydro"/>
</dbReference>
<keyword evidence="5" id="KW-0597">Phosphoprotein</keyword>
<dbReference type="PROSITE" id="PS51194">
    <property type="entry name" value="HELICASE_CTER"/>
    <property type="match status" value="1"/>
</dbReference>
<dbReference type="InterPro" id="IPR013967">
    <property type="entry name" value="Rad54_N"/>
</dbReference>
<feature type="transmembrane region" description="Helical" evidence="20">
    <location>
        <begin position="379"/>
        <end position="402"/>
    </location>
</feature>
<evidence type="ECO:0000256" key="10">
    <source>
        <dbReference type="ARBA" id="ARBA00022801"/>
    </source>
</evidence>
<keyword evidence="15 18" id="KW-0472">Membrane</keyword>
<dbReference type="SMART" id="SM00849">
    <property type="entry name" value="Lactamase_B"/>
    <property type="match status" value="1"/>
</dbReference>
<keyword evidence="12" id="KW-0067">ATP-binding</keyword>
<feature type="transmembrane region" description="Helical" evidence="20">
    <location>
        <begin position="297"/>
        <end position="316"/>
    </location>
</feature>
<evidence type="ECO:0000256" key="15">
    <source>
        <dbReference type="ARBA" id="ARBA00023136"/>
    </source>
</evidence>
<keyword evidence="10" id="KW-0378">Hydrolase</keyword>
<feature type="repeat" description="Solcar" evidence="18">
    <location>
        <begin position="477"/>
        <end position="571"/>
    </location>
</feature>
<evidence type="ECO:0000256" key="3">
    <source>
        <dbReference type="ARBA" id="ARBA00006759"/>
    </source>
</evidence>
<evidence type="ECO:0000256" key="19">
    <source>
        <dbReference type="SAM" id="MobiDB-lite"/>
    </source>
</evidence>
<dbReference type="SUPFAM" id="SSF103506">
    <property type="entry name" value="Mitochondrial carrier"/>
    <property type="match status" value="1"/>
</dbReference>
<keyword evidence="13 20" id="KW-1133">Transmembrane helix</keyword>
<name>A0ABY2HHE7_9HYPO</name>
<dbReference type="InterPro" id="IPR027417">
    <property type="entry name" value="P-loop_NTPase"/>
</dbReference>
<evidence type="ECO:0000256" key="16">
    <source>
        <dbReference type="ARBA" id="ARBA00023204"/>
    </source>
</evidence>
<dbReference type="SMART" id="SM00490">
    <property type="entry name" value="HELICc"/>
    <property type="match status" value="1"/>
</dbReference>
<protein>
    <submittedName>
        <fullName evidence="23">DNA repair protein rhp54</fullName>
    </submittedName>
</protein>
<evidence type="ECO:0000256" key="20">
    <source>
        <dbReference type="SAM" id="Phobius"/>
    </source>
</evidence>
<dbReference type="InterPro" id="IPR001279">
    <property type="entry name" value="Metallo-B-lactamas"/>
</dbReference>
<comment type="subcellular location">
    <subcellularLocation>
        <location evidence="2">Membrane</location>
        <topology evidence="2">Multi-pass membrane protein</topology>
    </subcellularLocation>
    <subcellularLocation>
        <location evidence="1">Nucleus</location>
    </subcellularLocation>
</comment>
<dbReference type="InterPro" id="IPR047921">
    <property type="entry name" value="LACTB2-like_MBL-fold"/>
</dbReference>
<evidence type="ECO:0000256" key="8">
    <source>
        <dbReference type="ARBA" id="ARBA00022763"/>
    </source>
</evidence>
<dbReference type="Pfam" id="PF00753">
    <property type="entry name" value="Lactamase_B"/>
    <property type="match status" value="1"/>
</dbReference>
<dbReference type="Proteomes" id="UP001642720">
    <property type="component" value="Unassembled WGS sequence"/>
</dbReference>
<keyword evidence="14" id="KW-0238">DNA-binding</keyword>
<accession>A0ABY2HHE7</accession>
<evidence type="ECO:0000256" key="5">
    <source>
        <dbReference type="ARBA" id="ARBA00022553"/>
    </source>
</evidence>
<feature type="domain" description="Helicase C-terminal" evidence="22">
    <location>
        <begin position="1147"/>
        <end position="1300"/>
    </location>
</feature>
<comment type="caution">
    <text evidence="23">The sequence shown here is derived from an EMBL/GenBank/DDBJ whole genome shotgun (WGS) entry which is preliminary data.</text>
</comment>
<dbReference type="SUPFAM" id="SSF52540">
    <property type="entry name" value="P-loop containing nucleoside triphosphate hydrolases"/>
    <property type="match status" value="2"/>
</dbReference>
<evidence type="ECO:0000256" key="1">
    <source>
        <dbReference type="ARBA" id="ARBA00004123"/>
    </source>
</evidence>
<evidence type="ECO:0000256" key="4">
    <source>
        <dbReference type="ARBA" id="ARBA00007025"/>
    </source>
</evidence>
<evidence type="ECO:0000256" key="13">
    <source>
        <dbReference type="ARBA" id="ARBA00022989"/>
    </source>
</evidence>
<dbReference type="Gene3D" id="3.40.50.300">
    <property type="entry name" value="P-loop containing nucleotide triphosphate hydrolases"/>
    <property type="match status" value="1"/>
</dbReference>
<gene>
    <name evidence="23" type="ORF">CCMA1212_000004</name>
</gene>
<dbReference type="Pfam" id="PF00176">
    <property type="entry name" value="SNF2-rel_dom"/>
    <property type="match status" value="1"/>
</dbReference>
<dbReference type="Pfam" id="PF00271">
    <property type="entry name" value="Helicase_C"/>
    <property type="match status" value="1"/>
</dbReference>
<dbReference type="Gene3D" id="1.10.10.10">
    <property type="entry name" value="Winged helix-like DNA-binding domain superfamily/Winged helix DNA-binding domain"/>
    <property type="match status" value="1"/>
</dbReference>
<keyword evidence="6 18" id="KW-0812">Transmembrane</keyword>
<dbReference type="Gene3D" id="1.20.120.850">
    <property type="entry name" value="SWI2/SNF2 ATPases, N-terminal domain"/>
    <property type="match status" value="1"/>
</dbReference>
<comment type="similarity">
    <text evidence="4">Belongs to the SNF2/RAD54 helicase family.</text>
</comment>
<dbReference type="InterPro" id="IPR038718">
    <property type="entry name" value="SNF2-like_sf"/>
</dbReference>
<dbReference type="InterPro" id="IPR041516">
    <property type="entry name" value="LACTB2_WH"/>
</dbReference>
<sequence>MAAALVALPTIQRLSPRCIRILGGNPGKFALQGTNTYLLGSGHARILIDTGEGRPAWIQALKQTLADENATVKLAVITHWHHDHTGGIGDLVNAFPQVKVFKNSPDAGQLPIQNGDAFQVEDATLTACHTPGHTKDHMVFVLTEEDAMFAGDNVLGQGTAVFEDLATYLQSLKEMKTRFSGRLYPGHGPVVDNGPEKIAEYIEHRRQREEEVLRAMMGGTPGSNPNGNNNRETWTAMDIVKIVYKDVREDLHMTACGGVVQMLGKLEQDGRVRQTEDGWQLLQDAKSWLSTAMSADFWAGYLSGIIGIIVGNPLDIEKVRRQTRSHVAEKLYSPSSLAFMKGTAAPILGYGALNALLFFSYNRSEAMLKGSASTPTAGWVTWTAGAASGLAVWVVSAPTELIKCRAQMSRPAMSSWAIFKQILRRDGVRGLYHGGVVTALRDSIGYGFYFWTYELAHRHWPAAREHDDAASGRRDTSKVLLCGGLAGIATWASVFPLDVIKSRLQTQRQQYSHNAATDMAGNRRYGAWQMAKDTYRDGGIRPFFRGLTVCSVRAFFVNAIQWAVYEWIMSERLILNKLTDTYLYLLIHPPSISALKDGTPSRLNRQASRPQNLETLRKPFKCPSSATAASTSDRPARKKRKVDYRGADENGPSSIDAVYDGSGRQIQSLPKFPVFQAKDKSVVFRKAFSVPLKDKSQATYDASRPPPTLGLRRGVVFVPKPLHDPSGEFAIVLYDPTVDAKPVAAQENVVQTQAEPSKIDSPIVHKSLAEILGIKKQVEEDHPKVPVVIDPKIAKCLRPHQIEGVKFMYKCVTGLVDEKAHGCIMADEMGLGKTLQCITLMWTLLKQSPNAGKSTIQKAIVVCPASLVKNWANELTKWLGPNAINPFAIDGKAPKEELKRQLRQWAIASGRSITRPVIIVSYETLRLNVEELKHTKIGLLFCDEGHRLKNADSNTFNALNDLDVSRRVILTGTPIQNDLTEYFALTSFANPDLLGSRLEFRKRFEIPILRGRDADATEEERRRGDECTSELLGVVNKFLIRRTNDILSKYLPVKYEHVVFCNLAPFQIDLYNYFITSPDIQALLRGKGSQPLKAINILKKLCNHPDLLNLSDDLPGSEKCFPDDYVPKEARGRDRDIKPWYSGKMQVLDRMLAKIREDTNDKIVLISNYTSTLDLFERLCRDRQYGCLRLDGTMNVNKRQRLVDRFNDPNGDEFIFLLSSKAGGCGINLIGANRLVLFDPDWNPAADQQALARVWRDGQKKDCFVYRFIATGTIEEKIFQRQSHKQSLSSCVVDSAEDVERHFSLDSLRELFQYRPDTTSDTHDTFKCKRCKPDGRQFVKSPAMLYGDTSTWNHFVNAGLQPIQDLLLRQEHGGSEVSAVFQYISH</sequence>
<dbReference type="PANTHER" id="PTHR45629:SF7">
    <property type="entry name" value="DNA EXCISION REPAIR PROTEIN ERCC-6-RELATED"/>
    <property type="match status" value="1"/>
</dbReference>
<dbReference type="InterPro" id="IPR036388">
    <property type="entry name" value="WH-like_DNA-bd_sf"/>
</dbReference>
<dbReference type="Pfam" id="PF00153">
    <property type="entry name" value="Mito_carr"/>
    <property type="match status" value="2"/>
</dbReference>
<evidence type="ECO:0000256" key="17">
    <source>
        <dbReference type="ARBA" id="ARBA00023242"/>
    </source>
</evidence>
<evidence type="ECO:0000256" key="9">
    <source>
        <dbReference type="ARBA" id="ARBA00022792"/>
    </source>
</evidence>
<dbReference type="Pfam" id="PF17778">
    <property type="entry name" value="WHD_BLACT"/>
    <property type="match status" value="1"/>
</dbReference>
<keyword evidence="8" id="KW-0227">DNA damage</keyword>
<dbReference type="CDD" id="cd18793">
    <property type="entry name" value="SF2_C_SNF"/>
    <property type="match status" value="1"/>
</dbReference>
<dbReference type="InterPro" id="IPR014001">
    <property type="entry name" value="Helicase_ATP-bd"/>
</dbReference>
<keyword evidence="9" id="KW-0999">Mitochondrion inner membrane</keyword>
<comment type="similarity">
    <text evidence="3">Belongs to the metallo-beta-lactamase superfamily. Glyoxalase II family.</text>
</comment>
<dbReference type="Gene3D" id="1.50.40.10">
    <property type="entry name" value="Mitochondrial carrier domain"/>
    <property type="match status" value="1"/>
</dbReference>
<dbReference type="RefSeq" id="XP_073563630.1">
    <property type="nucleotide sequence ID" value="XM_073697490.1"/>
</dbReference>
<dbReference type="InterPro" id="IPR049730">
    <property type="entry name" value="SNF2/RAD54-like_C"/>
</dbReference>
<dbReference type="PANTHER" id="PTHR45629">
    <property type="entry name" value="SNF2/RAD54 FAMILY MEMBER"/>
    <property type="match status" value="1"/>
</dbReference>
<feature type="compositionally biased region" description="Polar residues" evidence="19">
    <location>
        <begin position="624"/>
        <end position="633"/>
    </location>
</feature>
<dbReference type="InterPro" id="IPR050496">
    <property type="entry name" value="SNF2_RAD54_helicase_repair"/>
</dbReference>
<dbReference type="Pfam" id="PF08658">
    <property type="entry name" value="Rad54_N"/>
    <property type="match status" value="1"/>
</dbReference>
<keyword evidence="16" id="KW-0234">DNA repair</keyword>
<dbReference type="InterPro" id="IPR000330">
    <property type="entry name" value="SNF2_N"/>
</dbReference>
<dbReference type="InterPro" id="IPR001650">
    <property type="entry name" value="Helicase_C-like"/>
</dbReference>
<feature type="compositionally biased region" description="Polar residues" evidence="19">
    <location>
        <begin position="601"/>
        <end position="614"/>
    </location>
</feature>
<keyword evidence="7" id="KW-0547">Nucleotide-binding</keyword>
<evidence type="ECO:0000256" key="6">
    <source>
        <dbReference type="ARBA" id="ARBA00022692"/>
    </source>
</evidence>
<reference evidence="23 24" key="1">
    <citation type="submission" date="2018-01" db="EMBL/GenBank/DDBJ databases">
        <title>Genome characterization of the sugarcane-associated fungus Trichoderma ghanense CCMA-1212 and their application in lignocelulose bioconversion.</title>
        <authorList>
            <person name="Steindorff A.S."/>
            <person name="Mendes T.D."/>
            <person name="Vilela E.S.D."/>
            <person name="Rodrigues D.S."/>
            <person name="Formighieri E.F."/>
            <person name="Melo I.S."/>
            <person name="Favaro L.C.L."/>
        </authorList>
    </citation>
    <scope>NUCLEOTIDE SEQUENCE [LARGE SCALE GENOMIC DNA]</scope>
    <source>
        <strain evidence="23 24">CCMA-1212</strain>
    </source>
</reference>